<evidence type="ECO:0008006" key="4">
    <source>
        <dbReference type="Google" id="ProtNLM"/>
    </source>
</evidence>
<evidence type="ECO:0000313" key="3">
    <source>
        <dbReference type="Proteomes" id="UP000437748"/>
    </source>
</evidence>
<proteinExistence type="predicted"/>
<protein>
    <recommendedName>
        <fullName evidence="4">Thioesterase domain-containing protein</fullName>
    </recommendedName>
</protein>
<dbReference type="SUPFAM" id="SSF54637">
    <property type="entry name" value="Thioesterase/thiol ester dehydrase-isomerase"/>
    <property type="match status" value="1"/>
</dbReference>
<name>A0A6N6VTZ6_9BACT</name>
<comment type="caution">
    <text evidence="2">The sequence shown here is derived from an EMBL/GenBank/DDBJ whole genome shotgun (WGS) entry which is preliminary data.</text>
</comment>
<evidence type="ECO:0000313" key="2">
    <source>
        <dbReference type="EMBL" id="KAB8039131.1"/>
    </source>
</evidence>
<dbReference type="RefSeq" id="WP_153420530.1">
    <property type="nucleotide sequence ID" value="NZ_WFLM01000003.1"/>
</dbReference>
<feature type="transmembrane region" description="Helical" evidence="1">
    <location>
        <begin position="56"/>
        <end position="78"/>
    </location>
</feature>
<keyword evidence="1" id="KW-0812">Transmembrane</keyword>
<sequence>MNIDNLRKTIETWENKHNYKSYFSSLNNPYGLNAEPKIIDGKFILKYKIEKKHMGIPNFAFGGISFSLLDGLMGWFIMTNYDKIGITLTNTIKYYNPLILNETYIFETRENKKINNNTISLIGEVKNNDDILCVESKSIFLLKNELINF</sequence>
<dbReference type="InterPro" id="IPR029069">
    <property type="entry name" value="HotDog_dom_sf"/>
</dbReference>
<dbReference type="Proteomes" id="UP000437748">
    <property type="component" value="Unassembled WGS sequence"/>
</dbReference>
<dbReference type="AlphaFoldDB" id="A0A6N6VTZ6"/>
<keyword evidence="1" id="KW-0472">Membrane</keyword>
<gene>
    <name evidence="2" type="ORF">GCL60_09760</name>
</gene>
<organism evidence="2 3">
    <name type="scientific">Silvanigrella paludirubra</name>
    <dbReference type="NCBI Taxonomy" id="2499159"/>
    <lineage>
        <taxon>Bacteria</taxon>
        <taxon>Pseudomonadati</taxon>
        <taxon>Bdellovibrionota</taxon>
        <taxon>Oligoflexia</taxon>
        <taxon>Silvanigrellales</taxon>
        <taxon>Silvanigrellaceae</taxon>
        <taxon>Silvanigrella</taxon>
    </lineage>
</organism>
<accession>A0A6N6VTZ6</accession>
<keyword evidence="1" id="KW-1133">Transmembrane helix</keyword>
<keyword evidence="3" id="KW-1185">Reference proteome</keyword>
<dbReference type="CDD" id="cd03440">
    <property type="entry name" value="hot_dog"/>
    <property type="match status" value="1"/>
</dbReference>
<dbReference type="OrthoDB" id="9792301at2"/>
<dbReference type="EMBL" id="WFLM01000003">
    <property type="protein sequence ID" value="KAB8039131.1"/>
    <property type="molecule type" value="Genomic_DNA"/>
</dbReference>
<dbReference type="Gene3D" id="3.10.129.10">
    <property type="entry name" value="Hotdog Thioesterase"/>
    <property type="match status" value="1"/>
</dbReference>
<evidence type="ECO:0000256" key="1">
    <source>
        <dbReference type="SAM" id="Phobius"/>
    </source>
</evidence>
<reference evidence="2 3" key="1">
    <citation type="submission" date="2019-10" db="EMBL/GenBank/DDBJ databases">
        <title>New species of Slilvanegrellaceae.</title>
        <authorList>
            <person name="Pitt A."/>
            <person name="Hahn M.W."/>
        </authorList>
    </citation>
    <scope>NUCLEOTIDE SEQUENCE [LARGE SCALE GENOMIC DNA]</scope>
    <source>
        <strain evidence="2 3">SP-Ram-0.45-NSY-1</strain>
    </source>
</reference>